<organism evidence="1">
    <name type="scientific">Physcomitrium patens</name>
    <name type="common">Spreading-leaved earth moss</name>
    <name type="synonym">Physcomitrella patens</name>
    <dbReference type="NCBI Taxonomy" id="3218"/>
    <lineage>
        <taxon>Eukaryota</taxon>
        <taxon>Viridiplantae</taxon>
        <taxon>Streptophyta</taxon>
        <taxon>Embryophyta</taxon>
        <taxon>Bryophyta</taxon>
        <taxon>Bryophytina</taxon>
        <taxon>Bryopsida</taxon>
        <taxon>Funariidae</taxon>
        <taxon>Funariales</taxon>
        <taxon>Funariaceae</taxon>
        <taxon>Physcomitrium</taxon>
    </lineage>
</organism>
<dbReference type="Proteomes" id="UP000006727">
    <property type="component" value="Chromosome 18"/>
</dbReference>
<protein>
    <recommendedName>
        <fullName evidence="4">Condensation domain-containing protein</fullName>
    </recommendedName>
</protein>
<gene>
    <name evidence="1" type="ORF">PHYPA_023175</name>
</gene>
<sequence length="292" mass="31921">MAPAQAVENGALARAMGSSEENWSKAMALGTGLSVFSITLRRQVESTQVAQACREVMNQHAILRSQIVENSKGRYAFVVKSDSVVPTVVSCPWPKDDNTSRCSVGDIAAAAFLKTAAGCKELKEKKKDDFSFTSLVDCRKYFEPILPADTVKEGVSFWELARSVSTTTEKELAKSKQFSEIPVLNMLFSQVLKHPGVTPQSSLRTALFSLFVDETPFNQWTNTDKLQVAAVCGPFPSMHRIGPCFAVCDTMLDGNDISISLMYPTQVYSRAQMKAFAASVMNLLDAVSQGMC</sequence>
<reference evidence="1 3" key="2">
    <citation type="journal article" date="2018" name="Plant J.">
        <title>The Physcomitrella patens chromosome-scale assembly reveals moss genome structure and evolution.</title>
        <authorList>
            <person name="Lang D."/>
            <person name="Ullrich K.K."/>
            <person name="Murat F."/>
            <person name="Fuchs J."/>
            <person name="Jenkins J."/>
            <person name="Haas F.B."/>
            <person name="Piednoel M."/>
            <person name="Gundlach H."/>
            <person name="Van Bel M."/>
            <person name="Meyberg R."/>
            <person name="Vives C."/>
            <person name="Morata J."/>
            <person name="Symeonidi A."/>
            <person name="Hiss M."/>
            <person name="Muchero W."/>
            <person name="Kamisugi Y."/>
            <person name="Saleh O."/>
            <person name="Blanc G."/>
            <person name="Decker E.L."/>
            <person name="van Gessel N."/>
            <person name="Grimwood J."/>
            <person name="Hayes R.D."/>
            <person name="Graham S.W."/>
            <person name="Gunter L.E."/>
            <person name="McDaniel S.F."/>
            <person name="Hoernstein S.N.W."/>
            <person name="Larsson A."/>
            <person name="Li F.W."/>
            <person name="Perroud P.F."/>
            <person name="Phillips J."/>
            <person name="Ranjan P."/>
            <person name="Rokshar D.S."/>
            <person name="Rothfels C.J."/>
            <person name="Schneider L."/>
            <person name="Shu S."/>
            <person name="Stevenson D.W."/>
            <person name="Thummler F."/>
            <person name="Tillich M."/>
            <person name="Villarreal Aguilar J.C."/>
            <person name="Widiez T."/>
            <person name="Wong G.K."/>
            <person name="Wymore A."/>
            <person name="Zhang Y."/>
            <person name="Zimmer A.D."/>
            <person name="Quatrano R.S."/>
            <person name="Mayer K.F.X."/>
            <person name="Goodstein D."/>
            <person name="Casacuberta J.M."/>
            <person name="Vandepoele K."/>
            <person name="Reski R."/>
            <person name="Cuming A.C."/>
            <person name="Tuskan G.A."/>
            <person name="Maumus F."/>
            <person name="Salse J."/>
            <person name="Schmutz J."/>
            <person name="Rensing S.A."/>
        </authorList>
    </citation>
    <scope>NUCLEOTIDE SEQUENCE [LARGE SCALE GENOMIC DNA]</scope>
    <source>
        <strain evidence="2 3">cv. Gransden 2004</strain>
    </source>
</reference>
<dbReference type="EnsemblPlants" id="Pp3c18_15210V3.1">
    <property type="protein sequence ID" value="Pp3c18_15210V3.1"/>
    <property type="gene ID" value="Pp3c18_15210"/>
</dbReference>
<keyword evidence="3" id="KW-1185">Reference proteome</keyword>
<dbReference type="PaxDb" id="3218-PP1S3_265V6.1"/>
<evidence type="ECO:0008006" key="4">
    <source>
        <dbReference type="Google" id="ProtNLM"/>
    </source>
</evidence>
<evidence type="ECO:0000313" key="3">
    <source>
        <dbReference type="Proteomes" id="UP000006727"/>
    </source>
</evidence>
<reference evidence="1 3" key="1">
    <citation type="journal article" date="2008" name="Science">
        <title>The Physcomitrella genome reveals evolutionary insights into the conquest of land by plants.</title>
        <authorList>
            <person name="Rensing S."/>
            <person name="Lang D."/>
            <person name="Zimmer A."/>
            <person name="Terry A."/>
            <person name="Salamov A."/>
            <person name="Shapiro H."/>
            <person name="Nishiyama T."/>
            <person name="Perroud P.-F."/>
            <person name="Lindquist E."/>
            <person name="Kamisugi Y."/>
            <person name="Tanahashi T."/>
            <person name="Sakakibara K."/>
            <person name="Fujita T."/>
            <person name="Oishi K."/>
            <person name="Shin-I T."/>
            <person name="Kuroki Y."/>
            <person name="Toyoda A."/>
            <person name="Suzuki Y."/>
            <person name="Hashimoto A."/>
            <person name="Yamaguchi K."/>
            <person name="Sugano A."/>
            <person name="Kohara Y."/>
            <person name="Fujiyama A."/>
            <person name="Anterola A."/>
            <person name="Aoki S."/>
            <person name="Ashton N."/>
            <person name="Barbazuk W.B."/>
            <person name="Barker E."/>
            <person name="Bennetzen J."/>
            <person name="Bezanilla M."/>
            <person name="Blankenship R."/>
            <person name="Cho S.H."/>
            <person name="Dutcher S."/>
            <person name="Estelle M."/>
            <person name="Fawcett J.A."/>
            <person name="Gundlach H."/>
            <person name="Hanada K."/>
            <person name="Heyl A."/>
            <person name="Hicks K.A."/>
            <person name="Hugh J."/>
            <person name="Lohr M."/>
            <person name="Mayer K."/>
            <person name="Melkozernov A."/>
            <person name="Murata T."/>
            <person name="Nelson D."/>
            <person name="Pils B."/>
            <person name="Prigge M."/>
            <person name="Reiss B."/>
            <person name="Renner T."/>
            <person name="Rombauts S."/>
            <person name="Rushton P."/>
            <person name="Sanderfoot A."/>
            <person name="Schween G."/>
            <person name="Shiu S.-H."/>
            <person name="Stueber K."/>
            <person name="Theodoulou F.L."/>
            <person name="Tu H."/>
            <person name="Van de Peer Y."/>
            <person name="Verrier P.J."/>
            <person name="Waters E."/>
            <person name="Wood A."/>
            <person name="Yang L."/>
            <person name="Cove D."/>
            <person name="Cuming A."/>
            <person name="Hasebe M."/>
            <person name="Lucas S."/>
            <person name="Mishler D.B."/>
            <person name="Reski R."/>
            <person name="Grigoriev I."/>
            <person name="Quatrano R.S."/>
            <person name="Boore J.L."/>
        </authorList>
    </citation>
    <scope>NUCLEOTIDE SEQUENCE [LARGE SCALE GENOMIC DNA]</scope>
    <source>
        <strain evidence="2 3">cv. Gransden 2004</strain>
    </source>
</reference>
<accession>A0A2K1J183</accession>
<proteinExistence type="predicted"/>
<dbReference type="Gramene" id="Pp3c18_15210V3.1">
    <property type="protein sequence ID" value="Pp3c18_15210V3.1"/>
    <property type="gene ID" value="Pp3c18_15210"/>
</dbReference>
<dbReference type="PANTHER" id="PTHR34375">
    <property type="entry name" value="GATA ZINC FINGER PROTEIN-RELATED"/>
    <property type="match status" value="1"/>
</dbReference>
<evidence type="ECO:0000313" key="1">
    <source>
        <dbReference type="EMBL" id="PNR35275.1"/>
    </source>
</evidence>
<evidence type="ECO:0000313" key="2">
    <source>
        <dbReference type="EnsemblPlants" id="Pp3c18_15210V3.1"/>
    </source>
</evidence>
<dbReference type="InParanoid" id="A0A2K1J183"/>
<dbReference type="EMBL" id="ABEU02000018">
    <property type="protein sequence ID" value="PNR35275.1"/>
    <property type="molecule type" value="Genomic_DNA"/>
</dbReference>
<dbReference type="PANTHER" id="PTHR34375:SF5">
    <property type="entry name" value="CONDENSATION DOMAIN-CONTAINING PROTEIN"/>
    <property type="match status" value="1"/>
</dbReference>
<dbReference type="AlphaFoldDB" id="A0A2K1J183"/>
<name>A0A2K1J183_PHYPA</name>
<reference evidence="2" key="3">
    <citation type="submission" date="2020-12" db="UniProtKB">
        <authorList>
            <consortium name="EnsemblPlants"/>
        </authorList>
    </citation>
    <scope>IDENTIFICATION</scope>
</reference>